<feature type="compositionally biased region" description="Polar residues" evidence="1">
    <location>
        <begin position="23"/>
        <end position="34"/>
    </location>
</feature>
<dbReference type="CDD" id="cd00303">
    <property type="entry name" value="retropepsin_like"/>
    <property type="match status" value="1"/>
</dbReference>
<evidence type="ECO:0000313" key="3">
    <source>
        <dbReference type="EMBL" id="GFA89846.1"/>
    </source>
</evidence>
<dbReference type="InterPro" id="IPR043502">
    <property type="entry name" value="DNA/RNA_pol_sf"/>
</dbReference>
<evidence type="ECO:0000256" key="1">
    <source>
        <dbReference type="SAM" id="MobiDB-lite"/>
    </source>
</evidence>
<dbReference type="AlphaFoldDB" id="A0A699KH66"/>
<dbReference type="PANTHER" id="PTHR35046">
    <property type="entry name" value="ZINC KNUCKLE (CCHC-TYPE) FAMILY PROTEIN"/>
    <property type="match status" value="1"/>
</dbReference>
<dbReference type="SUPFAM" id="SSF56672">
    <property type="entry name" value="DNA/RNA polymerases"/>
    <property type="match status" value="1"/>
</dbReference>
<dbReference type="Gene3D" id="3.10.10.10">
    <property type="entry name" value="HIV Type 1 Reverse Transcriptase, subunit A, domain 1"/>
    <property type="match status" value="1"/>
</dbReference>
<comment type="caution">
    <text evidence="3">The sequence shown here is derived from an EMBL/GenBank/DDBJ whole genome shotgun (WGS) entry which is preliminary data.</text>
</comment>
<gene>
    <name evidence="3" type="ORF">Tci_661818</name>
</gene>
<sequence>VGIVTIGEVKVKSQKNPFFEGDGSSSNEQPNRPRQNQREDNRRWESEMRVNIPEVNGNTLNLEGFIDWLVVVKEVFEFKEVPENKRVLLIATKLRGRASAWWQQLKLTHKRIRKPRVASWRKIKKLMRENFIPHNYQRLIYQWLQNLKQETKSVKDYTTEFYQLISRNDIQETDDQLVSRYICSLRVQIMDSVNMFDPVTLSDAYQRPLAFEKQSRRVGSSSSVAITGGGSGSDKGVVDDEYEEPLVFDDDQYKEEIVSRDVGVNLMVRRFCLPPKAAGDDWIKHNIFQPACTIFGKVCTFVVDPRSYDNLIAEEAVQKLGLKTENRHKPYKLQWLKKGGEVTISKRVLVAFSMETTYKDSVWYDVVPIDACHLLLGRLGSMIATRHIKDELEMGNDIFMLIRKEVAKDSKIPVAMIPLLDKFYDVFLNELPDGMSLHEELHRQAEELVSKGHVRESMGPCTVPALLTPKKDGSWRMCVDSQAINKITMRYYQIRLRPGDEWKTAFKTREGLYEWLV</sequence>
<feature type="region of interest" description="Disordered" evidence="1">
    <location>
        <begin position="15"/>
        <end position="44"/>
    </location>
</feature>
<dbReference type="Pfam" id="PF03732">
    <property type="entry name" value="Retrotrans_gag"/>
    <property type="match status" value="1"/>
</dbReference>
<feature type="domain" description="Retrotransposon gag" evidence="2">
    <location>
        <begin position="89"/>
        <end position="185"/>
    </location>
</feature>
<reference evidence="3" key="1">
    <citation type="journal article" date="2019" name="Sci. Rep.">
        <title>Draft genome of Tanacetum cinerariifolium, the natural source of mosquito coil.</title>
        <authorList>
            <person name="Yamashiro T."/>
            <person name="Shiraishi A."/>
            <person name="Satake H."/>
            <person name="Nakayama K."/>
        </authorList>
    </citation>
    <scope>NUCLEOTIDE SEQUENCE</scope>
</reference>
<dbReference type="PANTHER" id="PTHR35046:SF18">
    <property type="entry name" value="RNA-DIRECTED DNA POLYMERASE"/>
    <property type="match status" value="1"/>
</dbReference>
<dbReference type="EMBL" id="BKCJ010509977">
    <property type="protein sequence ID" value="GFA89846.1"/>
    <property type="molecule type" value="Genomic_DNA"/>
</dbReference>
<feature type="non-terminal residue" evidence="3">
    <location>
        <position position="1"/>
    </location>
</feature>
<feature type="non-terminal residue" evidence="3">
    <location>
        <position position="517"/>
    </location>
</feature>
<dbReference type="InterPro" id="IPR005162">
    <property type="entry name" value="Retrotrans_gag_dom"/>
</dbReference>
<name>A0A699KH66_TANCI</name>
<protein>
    <recommendedName>
        <fullName evidence="2">Retrotransposon gag domain-containing protein</fullName>
    </recommendedName>
</protein>
<proteinExistence type="predicted"/>
<organism evidence="3">
    <name type="scientific">Tanacetum cinerariifolium</name>
    <name type="common">Dalmatian daisy</name>
    <name type="synonym">Chrysanthemum cinerariifolium</name>
    <dbReference type="NCBI Taxonomy" id="118510"/>
    <lineage>
        <taxon>Eukaryota</taxon>
        <taxon>Viridiplantae</taxon>
        <taxon>Streptophyta</taxon>
        <taxon>Embryophyta</taxon>
        <taxon>Tracheophyta</taxon>
        <taxon>Spermatophyta</taxon>
        <taxon>Magnoliopsida</taxon>
        <taxon>eudicotyledons</taxon>
        <taxon>Gunneridae</taxon>
        <taxon>Pentapetalae</taxon>
        <taxon>asterids</taxon>
        <taxon>campanulids</taxon>
        <taxon>Asterales</taxon>
        <taxon>Asteraceae</taxon>
        <taxon>Asteroideae</taxon>
        <taxon>Anthemideae</taxon>
        <taxon>Anthemidinae</taxon>
        <taxon>Tanacetum</taxon>
    </lineage>
</organism>
<evidence type="ECO:0000259" key="2">
    <source>
        <dbReference type="Pfam" id="PF03732"/>
    </source>
</evidence>
<accession>A0A699KH66</accession>